<proteinExistence type="predicted"/>
<evidence type="ECO:0000313" key="2">
    <source>
        <dbReference type="Proteomes" id="UP001220964"/>
    </source>
</evidence>
<dbReference type="RefSeq" id="WP_275565838.1">
    <property type="nucleotide sequence ID" value="NZ_JARGYC010000005.1"/>
</dbReference>
<comment type="caution">
    <text evidence="1">The sequence shown here is derived from an EMBL/GenBank/DDBJ whole genome shotgun (WGS) entry which is preliminary data.</text>
</comment>
<dbReference type="EMBL" id="JARGYC010000005">
    <property type="protein sequence ID" value="MDF0599689.1"/>
    <property type="molecule type" value="Genomic_DNA"/>
</dbReference>
<dbReference type="AlphaFoldDB" id="A0AAE3NNS2"/>
<dbReference type="Proteomes" id="UP001220964">
    <property type="component" value="Unassembled WGS sequence"/>
</dbReference>
<sequence>MFAAAVVQINLGMGCGLTASPLPGLLVPALVPVRTVALGVRSQWVGHPTRIRVARMSGDVRSVMMVTLIPVTATKYPAERYRVLPGFMEHGAHGFENRVMPVEDDS</sequence>
<organism evidence="1 2">
    <name type="scientific">Psychromarinibacter sediminicola</name>
    <dbReference type="NCBI Taxonomy" id="3033385"/>
    <lineage>
        <taxon>Bacteria</taxon>
        <taxon>Pseudomonadati</taxon>
        <taxon>Pseudomonadota</taxon>
        <taxon>Alphaproteobacteria</taxon>
        <taxon>Rhodobacterales</taxon>
        <taxon>Paracoccaceae</taxon>
        <taxon>Psychromarinibacter</taxon>
    </lineage>
</organism>
<gene>
    <name evidence="1" type="ORF">P1J78_02985</name>
</gene>
<reference evidence="1" key="1">
    <citation type="submission" date="2023-03" db="EMBL/GenBank/DDBJ databases">
        <title>Multiphase analysis and comparison of six strains from genera Psychromarinibacter, Lutimaribacter, and Maritimibacter, including a novel species: Psychromarinibacter sediminicola sp. nov.</title>
        <authorList>
            <person name="Wang Y.-H."/>
            <person name="Ye M.-Q."/>
            <person name="Du Z.-J."/>
        </authorList>
    </citation>
    <scope>NUCLEOTIDE SEQUENCE</scope>
    <source>
        <strain evidence="1">C21-152</strain>
    </source>
</reference>
<evidence type="ECO:0000313" key="1">
    <source>
        <dbReference type="EMBL" id="MDF0599689.1"/>
    </source>
</evidence>
<name>A0AAE3NNS2_9RHOB</name>
<protein>
    <submittedName>
        <fullName evidence="1">Uncharacterized protein</fullName>
    </submittedName>
</protein>
<accession>A0AAE3NNS2</accession>
<keyword evidence="2" id="KW-1185">Reference proteome</keyword>